<dbReference type="Pfam" id="PF00440">
    <property type="entry name" value="TetR_N"/>
    <property type="match status" value="1"/>
</dbReference>
<evidence type="ECO:0000256" key="1">
    <source>
        <dbReference type="ARBA" id="ARBA00023015"/>
    </source>
</evidence>
<dbReference type="PROSITE" id="PS50977">
    <property type="entry name" value="HTH_TETR_2"/>
    <property type="match status" value="1"/>
</dbReference>
<dbReference type="PANTHER" id="PTHR30055:SF234">
    <property type="entry name" value="HTH-TYPE TRANSCRIPTIONAL REGULATOR BETI"/>
    <property type="match status" value="1"/>
</dbReference>
<dbReference type="InterPro" id="IPR009057">
    <property type="entry name" value="Homeodomain-like_sf"/>
</dbReference>
<accession>A0A1U7JCC4</accession>
<proteinExistence type="predicted"/>
<dbReference type="SUPFAM" id="SSF46689">
    <property type="entry name" value="Homeodomain-like"/>
    <property type="match status" value="1"/>
</dbReference>
<keyword evidence="2 4" id="KW-0238">DNA-binding</keyword>
<evidence type="ECO:0000256" key="3">
    <source>
        <dbReference type="ARBA" id="ARBA00023163"/>
    </source>
</evidence>
<evidence type="ECO:0000256" key="4">
    <source>
        <dbReference type="PROSITE-ProRule" id="PRU00335"/>
    </source>
</evidence>
<dbReference type="GO" id="GO:0000976">
    <property type="term" value="F:transcription cis-regulatory region binding"/>
    <property type="evidence" value="ECO:0007669"/>
    <property type="project" value="TreeGrafter"/>
</dbReference>
<evidence type="ECO:0000313" key="6">
    <source>
        <dbReference type="EMBL" id="OKL42322.1"/>
    </source>
</evidence>
<protein>
    <recommendedName>
        <fullName evidence="5">HTH tetR-type domain-containing protein</fullName>
    </recommendedName>
</protein>
<reference evidence="6 7" key="1">
    <citation type="submission" date="2016-03" db="EMBL/GenBank/DDBJ databases">
        <title>Genome sequence of Nesiotobacter sp. nov., a moderately halophilic alphaproteobacterium isolated from the Yellow Sea, China.</title>
        <authorList>
            <person name="Zhang G."/>
            <person name="Zhang R."/>
        </authorList>
    </citation>
    <scope>NUCLEOTIDE SEQUENCE [LARGE SCALE GENOMIC DNA]</scope>
    <source>
        <strain evidence="6 7">WB1-6</strain>
    </source>
</reference>
<organism evidence="6 7">
    <name type="scientific">Pseudovibrio exalbescens</name>
    <dbReference type="NCBI Taxonomy" id="197461"/>
    <lineage>
        <taxon>Bacteria</taxon>
        <taxon>Pseudomonadati</taxon>
        <taxon>Pseudomonadota</taxon>
        <taxon>Alphaproteobacteria</taxon>
        <taxon>Hyphomicrobiales</taxon>
        <taxon>Stappiaceae</taxon>
        <taxon>Pseudovibrio</taxon>
    </lineage>
</organism>
<keyword evidence="7" id="KW-1185">Reference proteome</keyword>
<dbReference type="STRING" id="197461.A3843_00415"/>
<evidence type="ECO:0000313" key="7">
    <source>
        <dbReference type="Proteomes" id="UP000185783"/>
    </source>
</evidence>
<dbReference type="GO" id="GO:0003700">
    <property type="term" value="F:DNA-binding transcription factor activity"/>
    <property type="evidence" value="ECO:0007669"/>
    <property type="project" value="TreeGrafter"/>
</dbReference>
<dbReference type="InterPro" id="IPR050109">
    <property type="entry name" value="HTH-type_TetR-like_transc_reg"/>
</dbReference>
<sequence length="192" mass="21311">MGRPPRTQNTRKLILDAAIDVVSSHRSSTFSLDEVAARAGISKGGLLYNYPSKNDLIAAMVAHFIEDLKAYVARAEAEVAEDGLPNKLIRAHLIGLRSKFSQGHKPNFGILAAIGEQPEMLDPIRVYTEDIYARIIAESDNPKLASMVYFATEGLRCIQIFRVLDFSQEQIISHLDCMLKLLETNELPTEPA</sequence>
<dbReference type="EMBL" id="LVVZ01000049">
    <property type="protein sequence ID" value="OKL42322.1"/>
    <property type="molecule type" value="Genomic_DNA"/>
</dbReference>
<dbReference type="Proteomes" id="UP000185783">
    <property type="component" value="Unassembled WGS sequence"/>
</dbReference>
<dbReference type="Gene3D" id="1.10.357.10">
    <property type="entry name" value="Tetracycline Repressor, domain 2"/>
    <property type="match status" value="1"/>
</dbReference>
<keyword evidence="1" id="KW-0805">Transcription regulation</keyword>
<dbReference type="PANTHER" id="PTHR30055">
    <property type="entry name" value="HTH-TYPE TRANSCRIPTIONAL REGULATOR RUTR"/>
    <property type="match status" value="1"/>
</dbReference>
<keyword evidence="3" id="KW-0804">Transcription</keyword>
<feature type="DNA-binding region" description="H-T-H motif" evidence="4">
    <location>
        <begin position="31"/>
        <end position="50"/>
    </location>
</feature>
<dbReference type="RefSeq" id="WP_028482131.1">
    <property type="nucleotide sequence ID" value="NZ_LVVZ01000049.1"/>
</dbReference>
<evidence type="ECO:0000256" key="2">
    <source>
        <dbReference type="ARBA" id="ARBA00023125"/>
    </source>
</evidence>
<name>A0A1U7JCC4_9HYPH</name>
<gene>
    <name evidence="6" type="ORF">A3843_00415</name>
</gene>
<dbReference type="InterPro" id="IPR001647">
    <property type="entry name" value="HTH_TetR"/>
</dbReference>
<comment type="caution">
    <text evidence="6">The sequence shown here is derived from an EMBL/GenBank/DDBJ whole genome shotgun (WGS) entry which is preliminary data.</text>
</comment>
<feature type="domain" description="HTH tetR-type" evidence="5">
    <location>
        <begin position="8"/>
        <end position="68"/>
    </location>
</feature>
<dbReference type="Pfam" id="PF17937">
    <property type="entry name" value="TetR_C_28"/>
    <property type="match status" value="1"/>
</dbReference>
<dbReference type="OrthoDB" id="9809772at2"/>
<evidence type="ECO:0000259" key="5">
    <source>
        <dbReference type="PROSITE" id="PS50977"/>
    </source>
</evidence>
<dbReference type="AlphaFoldDB" id="A0A1U7JCC4"/>
<dbReference type="InterPro" id="IPR041479">
    <property type="entry name" value="TetR_CgmR_C"/>
</dbReference>